<feature type="region of interest" description="Disordered" evidence="1">
    <location>
        <begin position="205"/>
        <end position="227"/>
    </location>
</feature>
<dbReference type="Proteomes" id="UP001652640">
    <property type="component" value="Chromosome 28"/>
</dbReference>
<evidence type="ECO:0000313" key="3">
    <source>
        <dbReference type="RefSeq" id="XP_070313466.1"/>
    </source>
</evidence>
<dbReference type="RefSeq" id="XP_070313466.1">
    <property type="nucleotide sequence ID" value="XM_070457365.1"/>
</dbReference>
<organism evidence="2 3">
    <name type="scientific">Odocoileus virginianus</name>
    <name type="common">White-tailed deer</name>
    <dbReference type="NCBI Taxonomy" id="9874"/>
    <lineage>
        <taxon>Eukaryota</taxon>
        <taxon>Metazoa</taxon>
        <taxon>Chordata</taxon>
        <taxon>Craniata</taxon>
        <taxon>Vertebrata</taxon>
        <taxon>Euteleostomi</taxon>
        <taxon>Mammalia</taxon>
        <taxon>Eutheria</taxon>
        <taxon>Laurasiatheria</taxon>
        <taxon>Artiodactyla</taxon>
        <taxon>Ruminantia</taxon>
        <taxon>Pecora</taxon>
        <taxon>Cervidae</taxon>
        <taxon>Odocoileinae</taxon>
        <taxon>Odocoileus</taxon>
    </lineage>
</organism>
<name>A0ABM4HD27_ODOVR</name>
<feature type="region of interest" description="Disordered" evidence="1">
    <location>
        <begin position="136"/>
        <end position="192"/>
    </location>
</feature>
<sequence length="227" mass="25286">MFSLIARERFYFFMERVFFLAILPISYCHVRSQGAGHSGARALGALLRILEKRRHHDGADDNSPLNQTAVRLVILGERCCDSQCSWSSVVRWSQLFPTYEAVQRSQKMKWVSCPKTAETPSRSSCLALPRRRYPRVSLLRPNRDSRQSSERSCLTSAVTGHSDVQDLSEATPHTGDTPGLPPQKGDLPSPLPVFCAVAPARKVKARNLNSGRHSRGPIPGASQNFNE</sequence>
<gene>
    <name evidence="3" type="primary">LOC110127462</name>
</gene>
<reference evidence="3" key="2">
    <citation type="submission" date="2025-08" db="UniProtKB">
        <authorList>
            <consortium name="RefSeq"/>
        </authorList>
    </citation>
    <scope>IDENTIFICATION</scope>
    <source>
        <tissue evidence="3">Tongue muscle</tissue>
    </source>
</reference>
<evidence type="ECO:0000256" key="1">
    <source>
        <dbReference type="SAM" id="MobiDB-lite"/>
    </source>
</evidence>
<protein>
    <submittedName>
        <fullName evidence="3">Uncharacterized protein</fullName>
    </submittedName>
</protein>
<evidence type="ECO:0000313" key="2">
    <source>
        <dbReference type="Proteomes" id="UP001652640"/>
    </source>
</evidence>
<keyword evidence="2" id="KW-1185">Reference proteome</keyword>
<feature type="compositionally biased region" description="Polar residues" evidence="1">
    <location>
        <begin position="150"/>
        <end position="159"/>
    </location>
</feature>
<dbReference type="GeneID" id="110127462"/>
<accession>A0ABM4HD27</accession>
<proteinExistence type="predicted"/>
<reference evidence="2" key="1">
    <citation type="journal article" date="2022" name="J. Hered.">
        <title>A De Novo Chromosome-Level Genome Assembly of the White-Tailed Deer, Odocoileus Virginianus.</title>
        <authorList>
            <person name="London E.W."/>
            <person name="Roca A.L."/>
            <person name="Novakofski J.E."/>
            <person name="Mateus-Pinilla N.E."/>
        </authorList>
    </citation>
    <scope>NUCLEOTIDE SEQUENCE [LARGE SCALE GENOMIC DNA]</scope>
</reference>